<dbReference type="EMBL" id="PKPP01004866">
    <property type="protein sequence ID" value="PWA62462.1"/>
    <property type="molecule type" value="Genomic_DNA"/>
</dbReference>
<keyword evidence="3" id="KW-1185">Reference proteome</keyword>
<evidence type="ECO:0000256" key="1">
    <source>
        <dbReference type="SAM" id="MobiDB-lite"/>
    </source>
</evidence>
<dbReference type="Proteomes" id="UP000245207">
    <property type="component" value="Unassembled WGS sequence"/>
</dbReference>
<sequence length="368" mass="42437">MVSLVINGRFLLAGKWWNLGTFKGNVIVESNVCCCRLRVPRVPRVDHKAVLFQTISKGFKNRFSKGFQARVDHQVFQAGVDLRVYQGRFTKAVDIQGITKGSKEDNNELRKPTYASVTTKKSDDLNRDLDFVPTIVIEDGHDFVIFDEELVQNGSLRWNLTVCGHFVGMKMLYNELKYNLMRVWGSNNEVYSSNMCQFGKGRIGYARDLVEMDSKKQFKDCKGIQYRGNDGTILRTKKIRLEYSWKPPVCEFCKVFGHSTLMRDKRPRTDAAEKAQNRSEKEMVKMDNGGFVETMNRKRQAPQSYGIKKQQQPINGKGQYMRNNNGNRNNVEKNKFEFRPKKVSNEKQHMRSMETSNAKSPTPSPKIL</sequence>
<feature type="region of interest" description="Disordered" evidence="1">
    <location>
        <begin position="298"/>
        <end position="368"/>
    </location>
</feature>
<dbReference type="AlphaFoldDB" id="A0A2U1MMK9"/>
<organism evidence="2 3">
    <name type="scientific">Artemisia annua</name>
    <name type="common">Sweet wormwood</name>
    <dbReference type="NCBI Taxonomy" id="35608"/>
    <lineage>
        <taxon>Eukaryota</taxon>
        <taxon>Viridiplantae</taxon>
        <taxon>Streptophyta</taxon>
        <taxon>Embryophyta</taxon>
        <taxon>Tracheophyta</taxon>
        <taxon>Spermatophyta</taxon>
        <taxon>Magnoliopsida</taxon>
        <taxon>eudicotyledons</taxon>
        <taxon>Gunneridae</taxon>
        <taxon>Pentapetalae</taxon>
        <taxon>asterids</taxon>
        <taxon>campanulids</taxon>
        <taxon>Asterales</taxon>
        <taxon>Asteraceae</taxon>
        <taxon>Asteroideae</taxon>
        <taxon>Anthemideae</taxon>
        <taxon>Artemisiinae</taxon>
        <taxon>Artemisia</taxon>
    </lineage>
</organism>
<name>A0A2U1MMK9_ARTAN</name>
<evidence type="ECO:0000313" key="2">
    <source>
        <dbReference type="EMBL" id="PWA62462.1"/>
    </source>
</evidence>
<protein>
    <submittedName>
        <fullName evidence="2">DUF4283 domain-containing protein</fullName>
    </submittedName>
</protein>
<accession>A0A2U1MMK9</accession>
<proteinExistence type="predicted"/>
<comment type="caution">
    <text evidence="2">The sequence shown here is derived from an EMBL/GenBank/DDBJ whole genome shotgun (WGS) entry which is preliminary data.</text>
</comment>
<evidence type="ECO:0000313" key="3">
    <source>
        <dbReference type="Proteomes" id="UP000245207"/>
    </source>
</evidence>
<feature type="compositionally biased region" description="Basic and acidic residues" evidence="1">
    <location>
        <begin position="330"/>
        <end position="352"/>
    </location>
</feature>
<gene>
    <name evidence="2" type="ORF">CTI12_AA362100</name>
</gene>
<reference evidence="2 3" key="1">
    <citation type="journal article" date="2018" name="Mol. Plant">
        <title>The genome of Artemisia annua provides insight into the evolution of Asteraceae family and artemisinin biosynthesis.</title>
        <authorList>
            <person name="Shen Q."/>
            <person name="Zhang L."/>
            <person name="Liao Z."/>
            <person name="Wang S."/>
            <person name="Yan T."/>
            <person name="Shi P."/>
            <person name="Liu M."/>
            <person name="Fu X."/>
            <person name="Pan Q."/>
            <person name="Wang Y."/>
            <person name="Lv Z."/>
            <person name="Lu X."/>
            <person name="Zhang F."/>
            <person name="Jiang W."/>
            <person name="Ma Y."/>
            <person name="Chen M."/>
            <person name="Hao X."/>
            <person name="Li L."/>
            <person name="Tang Y."/>
            <person name="Lv G."/>
            <person name="Zhou Y."/>
            <person name="Sun X."/>
            <person name="Brodelius P.E."/>
            <person name="Rose J.K.C."/>
            <person name="Tang K."/>
        </authorList>
    </citation>
    <scope>NUCLEOTIDE SEQUENCE [LARGE SCALE GENOMIC DNA]</scope>
    <source>
        <strain evidence="3">cv. Huhao1</strain>
        <tissue evidence="2">Leaf</tissue>
    </source>
</reference>